<dbReference type="Gene3D" id="3.90.226.10">
    <property type="entry name" value="2-enoyl-CoA Hydratase, Chain A, domain 1"/>
    <property type="match status" value="1"/>
</dbReference>
<name>A0ABP7NSR7_9GAMM</name>
<keyword evidence="9" id="KW-0511">Multifunctional enzyme</keyword>
<evidence type="ECO:0000256" key="5">
    <source>
        <dbReference type="ARBA" id="ARBA00023002"/>
    </source>
</evidence>
<keyword evidence="7" id="KW-0443">Lipid metabolism</keyword>
<reference evidence="14" key="1">
    <citation type="journal article" date="2019" name="Int. J. Syst. Evol. Microbiol.">
        <title>The Global Catalogue of Microorganisms (GCM) 10K type strain sequencing project: providing services to taxonomists for standard genome sequencing and annotation.</title>
        <authorList>
            <consortium name="The Broad Institute Genomics Platform"/>
            <consortium name="The Broad Institute Genome Sequencing Center for Infectious Disease"/>
            <person name="Wu L."/>
            <person name="Ma J."/>
        </authorList>
    </citation>
    <scope>NUCLEOTIDE SEQUENCE [LARGE SCALE GENOMIC DNA]</scope>
    <source>
        <strain evidence="14">JCM 17555</strain>
    </source>
</reference>
<organism evidence="13 14">
    <name type="scientific">Allohahella marinimesophila</name>
    <dbReference type="NCBI Taxonomy" id="1054972"/>
    <lineage>
        <taxon>Bacteria</taxon>
        <taxon>Pseudomonadati</taxon>
        <taxon>Pseudomonadota</taxon>
        <taxon>Gammaproteobacteria</taxon>
        <taxon>Oceanospirillales</taxon>
        <taxon>Hahellaceae</taxon>
        <taxon>Allohahella</taxon>
    </lineage>
</organism>
<evidence type="ECO:0000256" key="8">
    <source>
        <dbReference type="ARBA" id="ARBA00023239"/>
    </source>
</evidence>
<dbReference type="RefSeq" id="WP_344803722.1">
    <property type="nucleotide sequence ID" value="NZ_BAABBO010000001.1"/>
</dbReference>
<keyword evidence="5" id="KW-0560">Oxidoreductase</keyword>
<dbReference type="InterPro" id="IPR008927">
    <property type="entry name" value="6-PGluconate_DH-like_C_sf"/>
</dbReference>
<dbReference type="InterPro" id="IPR036291">
    <property type="entry name" value="NAD(P)-bd_dom_sf"/>
</dbReference>
<dbReference type="InterPro" id="IPR006176">
    <property type="entry name" value="3-OHacyl-CoA_DH_NAD-bd"/>
</dbReference>
<dbReference type="CDD" id="cd06558">
    <property type="entry name" value="crotonase-like"/>
    <property type="match status" value="1"/>
</dbReference>
<keyword evidence="6" id="KW-0520">NAD</keyword>
<evidence type="ECO:0000256" key="10">
    <source>
        <dbReference type="ARBA" id="ARBA00049556"/>
    </source>
</evidence>
<evidence type="ECO:0000256" key="1">
    <source>
        <dbReference type="ARBA" id="ARBA00005005"/>
    </source>
</evidence>
<dbReference type="Pfam" id="PF02737">
    <property type="entry name" value="3HCDH_N"/>
    <property type="match status" value="1"/>
</dbReference>
<dbReference type="PANTHER" id="PTHR43612">
    <property type="entry name" value="TRIFUNCTIONAL ENZYME SUBUNIT ALPHA"/>
    <property type="match status" value="1"/>
</dbReference>
<keyword evidence="4" id="KW-0442">Lipid degradation</keyword>
<protein>
    <submittedName>
        <fullName evidence="13">3-hydroxyacyl-CoA dehydrogenase NAD-binding domain-containing protein</fullName>
    </submittedName>
</protein>
<feature type="domain" description="3-hydroxyacyl-CoA dehydrogenase NAD binding" evidence="12">
    <location>
        <begin position="324"/>
        <end position="502"/>
    </location>
</feature>
<comment type="caution">
    <text evidence="13">The sequence shown here is derived from an EMBL/GenBank/DDBJ whole genome shotgun (WGS) entry which is preliminary data.</text>
</comment>
<dbReference type="InterPro" id="IPR006108">
    <property type="entry name" value="3HC_DH_C"/>
</dbReference>
<gene>
    <name evidence="13" type="ORF">GCM10022278_09190</name>
</gene>
<evidence type="ECO:0000256" key="9">
    <source>
        <dbReference type="ARBA" id="ARBA00023268"/>
    </source>
</evidence>
<dbReference type="SUPFAM" id="SSF52096">
    <property type="entry name" value="ClpP/crotonase"/>
    <property type="match status" value="1"/>
</dbReference>
<dbReference type="Gene3D" id="1.10.1040.50">
    <property type="match status" value="1"/>
</dbReference>
<dbReference type="Gene3D" id="3.40.50.720">
    <property type="entry name" value="NAD(P)-binding Rossmann-like Domain"/>
    <property type="match status" value="1"/>
</dbReference>
<evidence type="ECO:0000256" key="7">
    <source>
        <dbReference type="ARBA" id="ARBA00023098"/>
    </source>
</evidence>
<proteinExistence type="inferred from homology"/>
<dbReference type="InterPro" id="IPR029045">
    <property type="entry name" value="ClpP/crotonase-like_dom_sf"/>
</dbReference>
<dbReference type="EMBL" id="BAABBO010000001">
    <property type="protein sequence ID" value="GAA3952331.1"/>
    <property type="molecule type" value="Genomic_DNA"/>
</dbReference>
<keyword evidence="3" id="KW-0276">Fatty acid metabolism</keyword>
<keyword evidence="8" id="KW-0456">Lyase</keyword>
<dbReference type="PANTHER" id="PTHR43612:SF3">
    <property type="entry name" value="TRIFUNCTIONAL ENZYME SUBUNIT ALPHA, MITOCHONDRIAL"/>
    <property type="match status" value="1"/>
</dbReference>
<keyword evidence="14" id="KW-1185">Reference proteome</keyword>
<evidence type="ECO:0000313" key="13">
    <source>
        <dbReference type="EMBL" id="GAA3952331.1"/>
    </source>
</evidence>
<evidence type="ECO:0000256" key="3">
    <source>
        <dbReference type="ARBA" id="ARBA00022832"/>
    </source>
</evidence>
<dbReference type="SUPFAM" id="SSF48179">
    <property type="entry name" value="6-phosphogluconate dehydrogenase C-terminal domain-like"/>
    <property type="match status" value="2"/>
</dbReference>
<sequence length="728" mass="78222">MSAIQYDRRDDGIVVLTMDMPGQSANTMNQDFRDAFGQCVDRLLADKANITGVILASAKSTFFAGGDLKELVAVQPADAERFMTMLTNQITTPLRQLETLGKPVVAAINGAALGGGWELALACHGRIAVSSSAYRLGLPEVTLGLLPGGGGCTRLPRLLGIEKALPLLIEGQQLTVDKALSLGLLNATVDSADQLIDAAVSWISAHPQAKQPWDEKGYKMPGGSPDNPKVAQMLAIAPAMLKAKTKGCYPAPEAILSTVVEGAKVDFETAQRIESRYFTHLVTSQVAKNMIGTFWFQLNAIKAGKSRPQLDMGVNGGKSFEITKVGVLGAGMMGAGIAYATATKGIQTVLKDVSQEQADKGKAYTQNLLDKKLQRKRISAEKRDQQLALIESTVSVEALKDCDLIIEAVFEDGDLKARVTRESEPMLATGGVFATNTSTIPISQLASASEQPADFIGLHFFSPVDKMQLVEIIKGQKTSDETLAKAFDFVLQIGKIPIVVNDSRGFFTSRVFGTFVNEGITMLGEGIHPASIENAALLAGMPIGPLAISDEVSLKLMRHIRRQTEADIKAAGGTYQKHPAEAVIDVMVDEFERTGKAGGGGFYDYQVKLPNGSLGKQLWSGLADRWTDDALTRATDLQTLKDRFLYIQALETVRCLDEGVLHSVADANIGSIFGIGFAPWTGGALQFINHTGLTKFVSRSQSLKTDFGDRFDPPASLISMADTGKQYR</sequence>
<accession>A0ABP7NSR7</accession>
<dbReference type="SUPFAM" id="SSF51735">
    <property type="entry name" value="NAD(P)-binding Rossmann-fold domains"/>
    <property type="match status" value="1"/>
</dbReference>
<dbReference type="InterPro" id="IPR050136">
    <property type="entry name" value="FA_oxidation_alpha_subunit"/>
</dbReference>
<evidence type="ECO:0000259" key="12">
    <source>
        <dbReference type="Pfam" id="PF02737"/>
    </source>
</evidence>
<evidence type="ECO:0000259" key="11">
    <source>
        <dbReference type="Pfam" id="PF00725"/>
    </source>
</evidence>
<dbReference type="Pfam" id="PF00725">
    <property type="entry name" value="3HCDH"/>
    <property type="match status" value="1"/>
</dbReference>
<comment type="catalytic activity">
    <reaction evidence="10">
        <text>a (3S)-3-hydroxyacyl-CoA + NAD(+) = a 3-oxoacyl-CoA + NADH + H(+)</text>
        <dbReference type="Rhea" id="RHEA:22432"/>
        <dbReference type="ChEBI" id="CHEBI:15378"/>
        <dbReference type="ChEBI" id="CHEBI:57318"/>
        <dbReference type="ChEBI" id="CHEBI:57540"/>
        <dbReference type="ChEBI" id="CHEBI:57945"/>
        <dbReference type="ChEBI" id="CHEBI:90726"/>
        <dbReference type="EC" id="1.1.1.35"/>
    </reaction>
</comment>
<comment type="pathway">
    <text evidence="1">Lipid metabolism; fatty acid beta-oxidation.</text>
</comment>
<evidence type="ECO:0000313" key="14">
    <source>
        <dbReference type="Proteomes" id="UP001501337"/>
    </source>
</evidence>
<comment type="similarity">
    <text evidence="2">In the central section; belongs to the 3-hydroxyacyl-CoA dehydrogenase family.</text>
</comment>
<dbReference type="InterPro" id="IPR001753">
    <property type="entry name" value="Enoyl-CoA_hydra/iso"/>
</dbReference>
<dbReference type="Pfam" id="PF00378">
    <property type="entry name" value="ECH_1"/>
    <property type="match status" value="1"/>
</dbReference>
<feature type="domain" description="3-hydroxyacyl-CoA dehydrogenase C-terminal" evidence="11">
    <location>
        <begin position="505"/>
        <end position="605"/>
    </location>
</feature>
<dbReference type="Proteomes" id="UP001501337">
    <property type="component" value="Unassembled WGS sequence"/>
</dbReference>
<evidence type="ECO:0000256" key="4">
    <source>
        <dbReference type="ARBA" id="ARBA00022963"/>
    </source>
</evidence>
<evidence type="ECO:0000256" key="2">
    <source>
        <dbReference type="ARBA" id="ARBA00007005"/>
    </source>
</evidence>
<evidence type="ECO:0000256" key="6">
    <source>
        <dbReference type="ARBA" id="ARBA00023027"/>
    </source>
</evidence>